<dbReference type="RefSeq" id="WP_115566085.1">
    <property type="nucleotide sequence ID" value="NZ_QRGR01000013.1"/>
</dbReference>
<dbReference type="AlphaFoldDB" id="A0A3D8LBJ9"/>
<sequence>MNRIRHSYFALLLLALFSIGCTEDESTDAQAIVDAAIAAHGGERLDQAVVTFEFRDRQYRALRDNGAFVYSRTFTDDSTGQRMHDVLSNSGFKRTADDTPVDVPQERQEAFSASVNSVIYFALLPYFLNDAAVQKEYLGETTIEGEPYHEVRVTFAAEGGGEDHEDVYVYWFHQQRHTMDYLAYNFREEDGSIGTRFREATNPREVGGVRFQDYINYTSKEDVPLENYEKAFEAGNLEKVSEINLENVEVRELE</sequence>
<keyword evidence="3" id="KW-1185">Reference proteome</keyword>
<comment type="caution">
    <text evidence="2">The sequence shown here is derived from an EMBL/GenBank/DDBJ whole genome shotgun (WGS) entry which is preliminary data.</text>
</comment>
<dbReference type="PROSITE" id="PS51257">
    <property type="entry name" value="PROKAR_LIPOPROTEIN"/>
    <property type="match status" value="1"/>
</dbReference>
<evidence type="ECO:0000256" key="1">
    <source>
        <dbReference type="SAM" id="SignalP"/>
    </source>
</evidence>
<proteinExistence type="predicted"/>
<evidence type="ECO:0008006" key="4">
    <source>
        <dbReference type="Google" id="ProtNLM"/>
    </source>
</evidence>
<gene>
    <name evidence="2" type="ORF">DXT99_13490</name>
</gene>
<evidence type="ECO:0000313" key="2">
    <source>
        <dbReference type="EMBL" id="RDV14674.1"/>
    </source>
</evidence>
<evidence type="ECO:0000313" key="3">
    <source>
        <dbReference type="Proteomes" id="UP000256708"/>
    </source>
</evidence>
<feature type="signal peptide" evidence="1">
    <location>
        <begin position="1"/>
        <end position="23"/>
    </location>
</feature>
<name>A0A3D8LBJ9_9BACT</name>
<feature type="chain" id="PRO_5017780462" description="Deoxyribose-phosphate aldolase" evidence="1">
    <location>
        <begin position="24"/>
        <end position="254"/>
    </location>
</feature>
<protein>
    <recommendedName>
        <fullName evidence="4">Deoxyribose-phosphate aldolase</fullName>
    </recommendedName>
</protein>
<organism evidence="2 3">
    <name type="scientific">Pontibacter diazotrophicus</name>
    <dbReference type="NCBI Taxonomy" id="1400979"/>
    <lineage>
        <taxon>Bacteria</taxon>
        <taxon>Pseudomonadati</taxon>
        <taxon>Bacteroidota</taxon>
        <taxon>Cytophagia</taxon>
        <taxon>Cytophagales</taxon>
        <taxon>Hymenobacteraceae</taxon>
        <taxon>Pontibacter</taxon>
    </lineage>
</organism>
<dbReference type="InterPro" id="IPR045444">
    <property type="entry name" value="DUF6503"/>
</dbReference>
<reference evidence="3" key="1">
    <citation type="submission" date="2018-08" db="EMBL/GenBank/DDBJ databases">
        <authorList>
            <person name="Liu Z.-W."/>
            <person name="Du Z.-J."/>
        </authorList>
    </citation>
    <scope>NUCLEOTIDE SEQUENCE [LARGE SCALE GENOMIC DNA]</scope>
    <source>
        <strain evidence="3">H4X</strain>
    </source>
</reference>
<dbReference type="EMBL" id="QRGR01000013">
    <property type="protein sequence ID" value="RDV14674.1"/>
    <property type="molecule type" value="Genomic_DNA"/>
</dbReference>
<dbReference type="Proteomes" id="UP000256708">
    <property type="component" value="Unassembled WGS sequence"/>
</dbReference>
<accession>A0A3D8LBJ9</accession>
<dbReference type="Pfam" id="PF20113">
    <property type="entry name" value="DUF6503"/>
    <property type="match status" value="1"/>
</dbReference>
<keyword evidence="1" id="KW-0732">Signal</keyword>
<dbReference type="OrthoDB" id="982433at2"/>